<reference evidence="1 2" key="1">
    <citation type="submission" date="2023-08" db="EMBL/GenBank/DDBJ databases">
        <title>Implementing the SeqCode for naming new Mesorhizobium species isolated from Vachellia karroo root nodules.</title>
        <authorList>
            <person name="Van Lill M."/>
        </authorList>
    </citation>
    <scope>NUCLEOTIDE SEQUENCE [LARGE SCALE GENOMIC DNA]</scope>
    <source>
        <strain evidence="1 2">VK22B</strain>
    </source>
</reference>
<dbReference type="RefSeq" id="WP_320229025.1">
    <property type="nucleotide sequence ID" value="NZ_JAVIJC010000036.1"/>
</dbReference>
<organism evidence="1 2">
    <name type="scientific">Mesorhizobium captivum</name>
    <dbReference type="NCBI Taxonomy" id="3072319"/>
    <lineage>
        <taxon>Bacteria</taxon>
        <taxon>Pseudomonadati</taxon>
        <taxon>Pseudomonadota</taxon>
        <taxon>Alphaproteobacteria</taxon>
        <taxon>Hyphomicrobiales</taxon>
        <taxon>Phyllobacteriaceae</taxon>
        <taxon>Mesorhizobium</taxon>
    </lineage>
</organism>
<evidence type="ECO:0000313" key="2">
    <source>
        <dbReference type="Proteomes" id="UP001271249"/>
    </source>
</evidence>
<sequence length="44" mass="4801">MNPLPIPIPSIKADQDNLPRVEITGLLIEQAATYQFESGTVATF</sequence>
<gene>
    <name evidence="1" type="ORF">RFN29_27165</name>
</gene>
<accession>A0ABU4Z8D6</accession>
<comment type="caution">
    <text evidence="1">The sequence shown here is derived from an EMBL/GenBank/DDBJ whole genome shotgun (WGS) entry which is preliminary data.</text>
</comment>
<name>A0ABU4Z8D6_9HYPH</name>
<protein>
    <submittedName>
        <fullName evidence="1">Uncharacterized protein</fullName>
    </submittedName>
</protein>
<proteinExistence type="predicted"/>
<keyword evidence="2" id="KW-1185">Reference proteome</keyword>
<evidence type="ECO:0000313" key="1">
    <source>
        <dbReference type="EMBL" id="MDX8495243.1"/>
    </source>
</evidence>
<dbReference type="Proteomes" id="UP001271249">
    <property type="component" value="Unassembled WGS sequence"/>
</dbReference>
<dbReference type="EMBL" id="JAVIJC010000036">
    <property type="protein sequence ID" value="MDX8495243.1"/>
    <property type="molecule type" value="Genomic_DNA"/>
</dbReference>